<dbReference type="Pfam" id="PF00909">
    <property type="entry name" value="Ammonium_transp"/>
    <property type="match status" value="2"/>
</dbReference>
<evidence type="ECO:0000313" key="9">
    <source>
        <dbReference type="EMBL" id="CAD7427515.1"/>
    </source>
</evidence>
<organism evidence="9">
    <name type="scientific">Timema monikensis</name>
    <dbReference type="NCBI Taxonomy" id="170555"/>
    <lineage>
        <taxon>Eukaryota</taxon>
        <taxon>Metazoa</taxon>
        <taxon>Ecdysozoa</taxon>
        <taxon>Arthropoda</taxon>
        <taxon>Hexapoda</taxon>
        <taxon>Insecta</taxon>
        <taxon>Pterygota</taxon>
        <taxon>Neoptera</taxon>
        <taxon>Polyneoptera</taxon>
        <taxon>Phasmatodea</taxon>
        <taxon>Timematodea</taxon>
        <taxon>Timematoidea</taxon>
        <taxon>Timematidae</taxon>
        <taxon>Timema</taxon>
    </lineage>
</organism>
<accession>A0A7R9E511</accession>
<feature type="transmembrane region" description="Helical" evidence="7">
    <location>
        <begin position="135"/>
        <end position="155"/>
    </location>
</feature>
<dbReference type="GO" id="GO:0008519">
    <property type="term" value="F:ammonium channel activity"/>
    <property type="evidence" value="ECO:0007669"/>
    <property type="project" value="InterPro"/>
</dbReference>
<dbReference type="GO" id="GO:0097272">
    <property type="term" value="P:ammonium homeostasis"/>
    <property type="evidence" value="ECO:0007669"/>
    <property type="project" value="TreeGrafter"/>
</dbReference>
<feature type="region of interest" description="Disordered" evidence="6">
    <location>
        <begin position="28"/>
        <end position="57"/>
    </location>
</feature>
<evidence type="ECO:0000256" key="2">
    <source>
        <dbReference type="ARBA" id="ARBA00011036"/>
    </source>
</evidence>
<dbReference type="GO" id="GO:0005886">
    <property type="term" value="C:plasma membrane"/>
    <property type="evidence" value="ECO:0007669"/>
    <property type="project" value="InterPro"/>
</dbReference>
<dbReference type="InterPro" id="IPR029020">
    <property type="entry name" value="Ammonium/urea_transptr"/>
</dbReference>
<dbReference type="Gene3D" id="1.10.3430.10">
    <property type="entry name" value="Ammonium transporter AmtB like domains"/>
    <property type="match status" value="1"/>
</dbReference>
<sequence>MQQSHLPLFDPCLLLTVSKTALTAQSQHSPISVNGTDTTQSQHSPISVNGSDTTRHSPSTVLSVSLLHSKYMFQDVHVMIFAGFGFLMSFLKRYGYSSTGFTLLLGALMVQWGILCHGFFRLDPLDHKIPISIESLLSADVATAAILISMGAVLGKTTPLQLLIMGFIEMIVFTANEYLGVEVFKAVDAGGSMYVHVFGAYFGLAVSLTLGHGKVIAKSEGEDSNEGSSYTSDIFAMIATIFLWLFWPSFNAGLSTGDDKHRAVINTYLSLASCCVMAFATSAVVNKDNKFDMLCIKTEPSRSLPKVVRDHALVLQVHIQNSTLAGGVAVGTVCDLMIHPFGAVLIGMLAGVVSVLGYRFLQPYLLSLIHLHDTCGVNNLHGIPGVMSGVMGAVVAGLATEKDYNYSLYQQFPARMPPANSSDYWEYAAHLGGDVHPGVGRSASGQAGYQLLALSVTFLVAWVSGALTGTQWCGGCLETLRSGVRKIRSLIIINNFCSSRCLQQPRMFSCVIRTTAPPGAVMRSSTVQGGVTLQLFSDDPFWHLGEDERVLTLAPIFRVSESRATRTSGGEDIFSTRVHSPASTSASVDQSRRHVLTAVLLKAAASVSEKVSIAVRQPNLKYNGLCRFLELLLYSV</sequence>
<dbReference type="EMBL" id="OB793477">
    <property type="protein sequence ID" value="CAD7427515.1"/>
    <property type="molecule type" value="Genomic_DNA"/>
</dbReference>
<evidence type="ECO:0000256" key="1">
    <source>
        <dbReference type="ARBA" id="ARBA00004141"/>
    </source>
</evidence>
<dbReference type="PANTHER" id="PTHR11730">
    <property type="entry name" value="AMMONIUM TRANSPORTER"/>
    <property type="match status" value="1"/>
</dbReference>
<proteinExistence type="inferred from homology"/>
<feature type="transmembrane region" description="Helical" evidence="7">
    <location>
        <begin position="162"/>
        <end position="181"/>
    </location>
</feature>
<keyword evidence="5 7" id="KW-0472">Membrane</keyword>
<evidence type="ECO:0000256" key="5">
    <source>
        <dbReference type="ARBA" id="ARBA00023136"/>
    </source>
</evidence>
<feature type="transmembrane region" description="Helical" evidence="7">
    <location>
        <begin position="381"/>
        <end position="400"/>
    </location>
</feature>
<feature type="transmembrane region" description="Helical" evidence="7">
    <location>
        <begin position="267"/>
        <end position="285"/>
    </location>
</feature>
<evidence type="ECO:0000259" key="8">
    <source>
        <dbReference type="Pfam" id="PF00909"/>
    </source>
</evidence>
<dbReference type="AlphaFoldDB" id="A0A7R9E511"/>
<dbReference type="PANTHER" id="PTHR11730:SF60">
    <property type="entry name" value="RH50, ISOFORM D"/>
    <property type="match status" value="1"/>
</dbReference>
<comment type="subcellular location">
    <subcellularLocation>
        <location evidence="1">Membrane</location>
        <topology evidence="1">Multi-pass membrane protein</topology>
    </subcellularLocation>
</comment>
<dbReference type="PRINTS" id="PR00342">
    <property type="entry name" value="RHESUSRHD"/>
</dbReference>
<feature type="transmembrane region" description="Helical" evidence="7">
    <location>
        <begin position="230"/>
        <end position="247"/>
    </location>
</feature>
<keyword evidence="4 7" id="KW-1133">Transmembrane helix</keyword>
<dbReference type="InterPro" id="IPR024041">
    <property type="entry name" value="NH4_transpt_AmtB-like_dom"/>
</dbReference>
<feature type="domain" description="Ammonium transporter AmtB-like" evidence="8">
    <location>
        <begin position="317"/>
        <end position="469"/>
    </location>
</feature>
<evidence type="ECO:0000256" key="4">
    <source>
        <dbReference type="ARBA" id="ARBA00022989"/>
    </source>
</evidence>
<comment type="similarity">
    <text evidence="2">Belongs to the ammonium transporter (TC 2.A.49) family. Rh subfamily.</text>
</comment>
<feature type="transmembrane region" description="Helical" evidence="7">
    <location>
        <begin position="451"/>
        <end position="472"/>
    </location>
</feature>
<name>A0A7R9E511_9NEOP</name>
<feature type="transmembrane region" description="Helical" evidence="7">
    <location>
        <begin position="193"/>
        <end position="210"/>
    </location>
</feature>
<reference evidence="9" key="1">
    <citation type="submission" date="2020-11" db="EMBL/GenBank/DDBJ databases">
        <authorList>
            <person name="Tran Van P."/>
        </authorList>
    </citation>
    <scope>NUCLEOTIDE SEQUENCE</scope>
</reference>
<gene>
    <name evidence="9" type="ORF">TMSB3V08_LOCUS4354</name>
</gene>
<feature type="transmembrane region" description="Helical" evidence="7">
    <location>
        <begin position="71"/>
        <end position="91"/>
    </location>
</feature>
<feature type="transmembrane region" description="Helical" evidence="7">
    <location>
        <begin position="103"/>
        <end position="120"/>
    </location>
</feature>
<feature type="domain" description="Ammonium transporter AmtB-like" evidence="8">
    <location>
        <begin position="72"/>
        <end position="296"/>
    </location>
</feature>
<feature type="transmembrane region" description="Helical" evidence="7">
    <location>
        <begin position="341"/>
        <end position="361"/>
    </location>
</feature>
<dbReference type="InterPro" id="IPR002229">
    <property type="entry name" value="RhesusRHD"/>
</dbReference>
<keyword evidence="3 7" id="KW-0812">Transmembrane</keyword>
<evidence type="ECO:0000256" key="6">
    <source>
        <dbReference type="SAM" id="MobiDB-lite"/>
    </source>
</evidence>
<evidence type="ECO:0000256" key="3">
    <source>
        <dbReference type="ARBA" id="ARBA00022692"/>
    </source>
</evidence>
<protein>
    <recommendedName>
        <fullName evidence="8">Ammonium transporter AmtB-like domain-containing protein</fullName>
    </recommendedName>
</protein>
<evidence type="ECO:0000256" key="7">
    <source>
        <dbReference type="SAM" id="Phobius"/>
    </source>
</evidence>
<dbReference type="SUPFAM" id="SSF111352">
    <property type="entry name" value="Ammonium transporter"/>
    <property type="match status" value="1"/>
</dbReference>